<dbReference type="PANTHER" id="PTHR42648:SF32">
    <property type="entry name" value="RIBONUCLEASE H-LIKE DOMAIN, GAG-PRE-INTEGRASE DOMAIN PROTEIN-RELATED"/>
    <property type="match status" value="1"/>
</dbReference>
<name>A0A6L2JE01_TANCI</name>
<evidence type="ECO:0000259" key="2">
    <source>
        <dbReference type="PROSITE" id="PS50994"/>
    </source>
</evidence>
<evidence type="ECO:0000313" key="3">
    <source>
        <dbReference type="EMBL" id="GEU35009.1"/>
    </source>
</evidence>
<dbReference type="InterPro" id="IPR036397">
    <property type="entry name" value="RNaseH_sf"/>
</dbReference>
<protein>
    <submittedName>
        <fullName evidence="3">Ribonuclease H-like domain-containing protein</fullName>
    </submittedName>
</protein>
<feature type="compositionally biased region" description="Polar residues" evidence="1">
    <location>
        <begin position="452"/>
        <end position="466"/>
    </location>
</feature>
<feature type="region of interest" description="Disordered" evidence="1">
    <location>
        <begin position="414"/>
        <end position="466"/>
    </location>
</feature>
<dbReference type="GO" id="GO:0003676">
    <property type="term" value="F:nucleic acid binding"/>
    <property type="evidence" value="ECO:0007669"/>
    <property type="project" value="InterPro"/>
</dbReference>
<accession>A0A6L2JE01</accession>
<dbReference type="Pfam" id="PF25597">
    <property type="entry name" value="SH3_retrovirus"/>
    <property type="match status" value="1"/>
</dbReference>
<dbReference type="InterPro" id="IPR012337">
    <property type="entry name" value="RNaseH-like_sf"/>
</dbReference>
<gene>
    <name evidence="3" type="ORF">Tci_006987</name>
</gene>
<dbReference type="InterPro" id="IPR001584">
    <property type="entry name" value="Integrase_cat-core"/>
</dbReference>
<dbReference type="InterPro" id="IPR057670">
    <property type="entry name" value="SH3_retrovirus"/>
</dbReference>
<reference evidence="3" key="1">
    <citation type="journal article" date="2019" name="Sci. Rep.">
        <title>Draft genome of Tanacetum cinerariifolium, the natural source of mosquito coil.</title>
        <authorList>
            <person name="Yamashiro T."/>
            <person name="Shiraishi A."/>
            <person name="Satake H."/>
            <person name="Nakayama K."/>
        </authorList>
    </citation>
    <scope>NUCLEOTIDE SEQUENCE</scope>
</reference>
<organism evidence="3">
    <name type="scientific">Tanacetum cinerariifolium</name>
    <name type="common">Dalmatian daisy</name>
    <name type="synonym">Chrysanthemum cinerariifolium</name>
    <dbReference type="NCBI Taxonomy" id="118510"/>
    <lineage>
        <taxon>Eukaryota</taxon>
        <taxon>Viridiplantae</taxon>
        <taxon>Streptophyta</taxon>
        <taxon>Embryophyta</taxon>
        <taxon>Tracheophyta</taxon>
        <taxon>Spermatophyta</taxon>
        <taxon>Magnoliopsida</taxon>
        <taxon>eudicotyledons</taxon>
        <taxon>Gunneridae</taxon>
        <taxon>Pentapetalae</taxon>
        <taxon>asterids</taxon>
        <taxon>campanulids</taxon>
        <taxon>Asterales</taxon>
        <taxon>Asteraceae</taxon>
        <taxon>Asteroideae</taxon>
        <taxon>Anthemideae</taxon>
        <taxon>Anthemidinae</taxon>
        <taxon>Tanacetum</taxon>
    </lineage>
</organism>
<dbReference type="SUPFAM" id="SSF53098">
    <property type="entry name" value="Ribonuclease H-like"/>
    <property type="match status" value="1"/>
</dbReference>
<dbReference type="PROSITE" id="PS50994">
    <property type="entry name" value="INTEGRASE"/>
    <property type="match status" value="1"/>
</dbReference>
<proteinExistence type="predicted"/>
<feature type="domain" description="Integrase catalytic" evidence="2">
    <location>
        <begin position="129"/>
        <end position="294"/>
    </location>
</feature>
<evidence type="ECO:0000256" key="1">
    <source>
        <dbReference type="SAM" id="MobiDB-lite"/>
    </source>
</evidence>
<feature type="region of interest" description="Disordered" evidence="1">
    <location>
        <begin position="823"/>
        <end position="854"/>
    </location>
</feature>
<comment type="caution">
    <text evidence="3">The sequence shown here is derived from an EMBL/GenBank/DDBJ whole genome shotgun (WGS) entry which is preliminary data.</text>
</comment>
<dbReference type="AlphaFoldDB" id="A0A6L2JE01"/>
<feature type="compositionally biased region" description="Basic and acidic residues" evidence="1">
    <location>
        <begin position="426"/>
        <end position="436"/>
    </location>
</feature>
<dbReference type="InterPro" id="IPR039537">
    <property type="entry name" value="Retrotran_Ty1/copia-like"/>
</dbReference>
<dbReference type="Gene3D" id="3.30.420.10">
    <property type="entry name" value="Ribonuclease H-like superfamily/Ribonuclease H"/>
    <property type="match status" value="1"/>
</dbReference>
<dbReference type="GO" id="GO:0015074">
    <property type="term" value="P:DNA integration"/>
    <property type="evidence" value="ECO:0007669"/>
    <property type="project" value="InterPro"/>
</dbReference>
<feature type="compositionally biased region" description="Polar residues" evidence="1">
    <location>
        <begin position="414"/>
        <end position="425"/>
    </location>
</feature>
<sequence length="1090" mass="123352">MCRLTAITIKGKGWPKAVNTARSNFAVFNAVMKKKINVVKALACLVWRPTKLNSASITLKKHNYVDARGRSKNLMEDMLPLGEEPKEEKLLVKELLKLLCDKKNSVLFTDTRCFVLSPDFKLVDESQVLLKVPRKNNMYSVDMKNIIPKESLTFLVAKATLYESMLWHRRLETKDDTSGILKSFITKIKNLVDTKVKIIRSDNGTEFKNRVMSEFCEKKAIKKEFSVARTPQQNGVAERRNKTLIEAAKTMLADSKLPTIFWAKAVNTTCYVQNRVLVVKLHNKNPYEIFRGRTPALSFIRQFRCHVTIFNTLDHLGKFDEKSNDEFFVGYSLNSKAFRVYNIRTRKVEENLHISKAFRVYNIRTRKVEENLHIRLLENKPIIAGHASKKTESSKDYILLPLWKDSLLFDSSLKNANNDEPQPSSDTRKKNDDGVTKESGINHQERPKNSTHDVNTAGPSINTVKQSSMVRFGEMIQYNLTTGLTPEAPNISRDISLSLFKYFVGSLEKQTVVANSTTKPEYVVAARCCGQDDRVERVATTAASLAKQASGNKNRTQSTIMPNVPLPQGIGAGGSPRCQKAIGGSIAQTTSERIPAPSYDSPILGVYTPRSVEERFEQHELMSNVQQQSNDPPLSKGHTLRSGEDIIKLIKELMETCTKLFKQVLALEESNTAQGLVITRLKLRVKKLEKKKKKARTPQPLTRRLFKVRVECSAKENLDEDDPSKQGRSVIEEIDQDAGVTLVQIDAEDQRRFDDDTNFDAVSTAGLVQEVNIPSLVAVKDKGKGKMEEYEDEQTKRTKLQQEQDRLGYEAVVIGSSKRAAKEELGYEGSKRQNTNEALGSVREQPDEEENKLSQEDLQQMMMVVPVEEVYVEALQEDVYVFQTKGFMDADHPSHVYKLKKALYGLKQAPRALDIVHATCLYAWYQAQKTETNLKEVKRIFRYLQGTINMGLWYMKVSGFELTGFLDADYTGCQDSFKSTSGETQFLGKKLVGWSSKKQDCTAIDPSPPLPNQKGFFPGIHKDLKVIEPKEIKSSNNEPPELELKELPPHLEYAFLGDENKWPVIISKDLSVDEKTALIKVLKSHKRAIA</sequence>
<dbReference type="EMBL" id="BKCJ010000643">
    <property type="protein sequence ID" value="GEU35009.1"/>
    <property type="molecule type" value="Genomic_DNA"/>
</dbReference>
<dbReference type="PANTHER" id="PTHR42648">
    <property type="entry name" value="TRANSPOSASE, PUTATIVE-RELATED"/>
    <property type="match status" value="1"/>
</dbReference>